<keyword evidence="2" id="KW-0012">Acyltransferase</keyword>
<evidence type="ECO:0000259" key="1">
    <source>
        <dbReference type="PROSITE" id="PS51186"/>
    </source>
</evidence>
<organism evidence="2 3">
    <name type="scientific">Collimonas arenae</name>
    <dbReference type="NCBI Taxonomy" id="279058"/>
    <lineage>
        <taxon>Bacteria</taxon>
        <taxon>Pseudomonadati</taxon>
        <taxon>Pseudomonadota</taxon>
        <taxon>Betaproteobacteria</taxon>
        <taxon>Burkholderiales</taxon>
        <taxon>Oxalobacteraceae</taxon>
        <taxon>Collimonas</taxon>
    </lineage>
</organism>
<dbReference type="InterPro" id="IPR016181">
    <property type="entry name" value="Acyl_CoA_acyltransferase"/>
</dbReference>
<proteinExistence type="predicted"/>
<reference evidence="3" key="1">
    <citation type="journal article" date="2014" name="Soil Biol. Biochem.">
        <title>Structure and function of bacterial communities in ageing soils: Insights from the Mendocino ecological staircase.</title>
        <authorList>
            <person name="Uroz S."/>
            <person name="Tech J.J."/>
            <person name="Sawaya N.A."/>
            <person name="Frey-Klett P."/>
            <person name="Leveau J.H.J."/>
        </authorList>
    </citation>
    <scope>NUCLEOTIDE SEQUENCE [LARGE SCALE GENOMIC DNA]</scope>
    <source>
        <strain evidence="3">Cal35</strain>
    </source>
</reference>
<dbReference type="HOGENOM" id="CLU_013985_22_0_4"/>
<dbReference type="SUPFAM" id="SSF55729">
    <property type="entry name" value="Acyl-CoA N-acyltransferases (Nat)"/>
    <property type="match status" value="1"/>
</dbReference>
<gene>
    <name evidence="2" type="ORF">LT85_2434</name>
</gene>
<dbReference type="InterPro" id="IPR050276">
    <property type="entry name" value="MshD_Acetyltransferase"/>
</dbReference>
<sequence length="172" mass="19005">MTAPVSLDACGVSLHACATSDIGFLRDLYHQLRSDELAQVPWPRAHKIAFLDSQFTLQHKHYLSHFKNADFLRIDANGQPIGRIYLSRQAPEFLIVDISLLPAWRGNGIGSALIRHIQILAEGVGSCVNLHVDERNAAARRLYERLGFVATAQEGPYTAMRWLAAAKGSSPS</sequence>
<keyword evidence="2" id="KW-0808">Transferase</keyword>
<dbReference type="PROSITE" id="PS51186">
    <property type="entry name" value="GNAT"/>
    <property type="match status" value="1"/>
</dbReference>
<dbReference type="EC" id="2.3.1.-" evidence="2"/>
<protein>
    <submittedName>
        <fullName evidence="2">Acetyltransferase</fullName>
        <ecNumber evidence="2">2.3.1.-</ecNumber>
    </submittedName>
</protein>
<evidence type="ECO:0000313" key="2">
    <source>
        <dbReference type="EMBL" id="AIY41592.1"/>
    </source>
</evidence>
<dbReference type="PANTHER" id="PTHR43617">
    <property type="entry name" value="L-AMINO ACID N-ACETYLTRANSFERASE"/>
    <property type="match status" value="1"/>
</dbReference>
<evidence type="ECO:0000313" key="3">
    <source>
        <dbReference type="Proteomes" id="UP000030302"/>
    </source>
</evidence>
<dbReference type="OrthoDB" id="5525374at2"/>
<dbReference type="Pfam" id="PF00583">
    <property type="entry name" value="Acetyltransf_1"/>
    <property type="match status" value="1"/>
</dbReference>
<dbReference type="Gene3D" id="3.40.630.30">
    <property type="match status" value="1"/>
</dbReference>
<accession>A0A0A1FFG2</accession>
<name>A0A0A1FFG2_9BURK</name>
<dbReference type="GO" id="GO:0008999">
    <property type="term" value="F:protein-N-terminal-alanine acetyltransferase activity"/>
    <property type="evidence" value="ECO:0007669"/>
    <property type="project" value="TreeGrafter"/>
</dbReference>
<feature type="domain" description="N-acetyltransferase" evidence="1">
    <location>
        <begin position="12"/>
        <end position="165"/>
    </location>
</feature>
<dbReference type="KEGG" id="care:LT85_2434"/>
<dbReference type="InterPro" id="IPR000182">
    <property type="entry name" value="GNAT_dom"/>
</dbReference>
<dbReference type="PANTHER" id="PTHR43617:SF35">
    <property type="entry name" value="[RIBOSOMAL PROTEIN BS18]-ALANINE N-ACETYLTRANSFERASE"/>
    <property type="match status" value="1"/>
</dbReference>
<dbReference type="CDD" id="cd04301">
    <property type="entry name" value="NAT_SF"/>
    <property type="match status" value="1"/>
</dbReference>
<dbReference type="STRING" id="279058.LT85_2434"/>
<dbReference type="Proteomes" id="UP000030302">
    <property type="component" value="Chromosome"/>
</dbReference>
<dbReference type="EMBL" id="CP009962">
    <property type="protein sequence ID" value="AIY41592.1"/>
    <property type="molecule type" value="Genomic_DNA"/>
</dbReference>
<dbReference type="AlphaFoldDB" id="A0A0A1FFG2"/>
<keyword evidence="3" id="KW-1185">Reference proteome</keyword>